<gene>
    <name evidence="3" type="ORF">RFM52_01885</name>
</gene>
<evidence type="ECO:0000313" key="4">
    <source>
        <dbReference type="Proteomes" id="UP001280156"/>
    </source>
</evidence>
<accession>A0ABU4YAG5</accession>
<evidence type="ECO:0000313" key="3">
    <source>
        <dbReference type="EMBL" id="MDX8483930.1"/>
    </source>
</evidence>
<feature type="chain" id="PRO_5047180297" evidence="2">
    <location>
        <begin position="21"/>
        <end position="77"/>
    </location>
</feature>
<protein>
    <submittedName>
        <fullName evidence="3">DUF680 domain-containing protein</fullName>
    </submittedName>
</protein>
<proteinExistence type="predicted"/>
<keyword evidence="4" id="KW-1185">Reference proteome</keyword>
<sequence>MKKIVLATAALLAVSGAAFAGSDNYGNSGVNQPAPAVDTTRTSSIGTDSPVYKLLNSSRDAQKSAPQGSDRDHFGNR</sequence>
<dbReference type="Proteomes" id="UP001280156">
    <property type="component" value="Unassembled WGS sequence"/>
</dbReference>
<reference evidence="3 4" key="1">
    <citation type="submission" date="2023-08" db="EMBL/GenBank/DDBJ databases">
        <title>Implementing the SeqCode for naming new Mesorhizobium species isolated from Vachellia karroo root nodules.</title>
        <authorList>
            <person name="Van Lill M."/>
        </authorList>
    </citation>
    <scope>NUCLEOTIDE SEQUENCE [LARGE SCALE GENOMIC DNA]</scope>
    <source>
        <strain evidence="3 4">VK2B</strain>
    </source>
</reference>
<evidence type="ECO:0000256" key="1">
    <source>
        <dbReference type="SAM" id="MobiDB-lite"/>
    </source>
</evidence>
<feature type="signal peptide" evidence="2">
    <location>
        <begin position="1"/>
        <end position="20"/>
    </location>
</feature>
<dbReference type="RefSeq" id="WP_320294152.1">
    <property type="nucleotide sequence ID" value="NZ_JAVIIU010000002.1"/>
</dbReference>
<organism evidence="3 4">
    <name type="scientific">Mesorhizobium humile</name>
    <dbReference type="NCBI Taxonomy" id="3072313"/>
    <lineage>
        <taxon>Bacteria</taxon>
        <taxon>Pseudomonadati</taxon>
        <taxon>Pseudomonadota</taxon>
        <taxon>Alphaproteobacteria</taxon>
        <taxon>Hyphomicrobiales</taxon>
        <taxon>Phyllobacteriaceae</taxon>
        <taxon>Mesorhizobium</taxon>
    </lineage>
</organism>
<feature type="region of interest" description="Disordered" evidence="1">
    <location>
        <begin position="21"/>
        <end position="77"/>
    </location>
</feature>
<dbReference type="EMBL" id="JAVIIV010000001">
    <property type="protein sequence ID" value="MDX8483930.1"/>
    <property type="molecule type" value="Genomic_DNA"/>
</dbReference>
<keyword evidence="2" id="KW-0732">Signal</keyword>
<evidence type="ECO:0000256" key="2">
    <source>
        <dbReference type="SAM" id="SignalP"/>
    </source>
</evidence>
<dbReference type="InterPro" id="IPR007771">
    <property type="entry name" value="DUF680"/>
</dbReference>
<comment type="caution">
    <text evidence="3">The sequence shown here is derived from an EMBL/GenBank/DDBJ whole genome shotgun (WGS) entry which is preliminary data.</text>
</comment>
<dbReference type="Pfam" id="PF05079">
    <property type="entry name" value="DUF680"/>
    <property type="match status" value="1"/>
</dbReference>
<name>A0ABU4YAG5_9HYPH</name>
<feature type="compositionally biased region" description="Polar residues" evidence="1">
    <location>
        <begin position="55"/>
        <end position="67"/>
    </location>
</feature>